<protein>
    <recommendedName>
        <fullName evidence="2">NADP-dependent oxidoreductase domain-containing protein</fullName>
    </recommendedName>
</protein>
<proteinExistence type="predicted"/>
<feature type="compositionally biased region" description="Low complexity" evidence="1">
    <location>
        <begin position="46"/>
        <end position="62"/>
    </location>
</feature>
<organism evidence="3 4">
    <name type="scientific">Pseudo-nitzschia multistriata</name>
    <dbReference type="NCBI Taxonomy" id="183589"/>
    <lineage>
        <taxon>Eukaryota</taxon>
        <taxon>Sar</taxon>
        <taxon>Stramenopiles</taxon>
        <taxon>Ochrophyta</taxon>
        <taxon>Bacillariophyta</taxon>
        <taxon>Bacillariophyceae</taxon>
        <taxon>Bacillariophycidae</taxon>
        <taxon>Bacillariales</taxon>
        <taxon>Bacillariaceae</taxon>
        <taxon>Pseudo-nitzschia</taxon>
    </lineage>
</organism>
<dbReference type="InterPro" id="IPR020471">
    <property type="entry name" value="AKR"/>
</dbReference>
<evidence type="ECO:0000313" key="4">
    <source>
        <dbReference type="Proteomes" id="UP000291116"/>
    </source>
</evidence>
<accession>A0A448ZEE0</accession>
<dbReference type="Pfam" id="PF00248">
    <property type="entry name" value="Aldo_ket_red"/>
    <property type="match status" value="1"/>
</dbReference>
<evidence type="ECO:0000313" key="3">
    <source>
        <dbReference type="EMBL" id="VEU40395.1"/>
    </source>
</evidence>
<sequence length="498" mass="54046">MRYSSFFYLSCLLVAIDRPWQIHARGFFGRLLDMVTGEGGGDHPVGGNSNSYSSSNSNSTGSIKIGTRRTERADGGGGFPTARLSNGVSFPLVGLGAGNLPPEAVQGIVAHGLAADKNVRLIDTARVSQNEFLVARGIVEGAERLASAPDKGADPSEVHVVTKVWYTHLGYERTLLSARSSLEALAEARDHPGVDLRVHLLLHWPRCYDEIPWMDCAGEEEGLPPDTRAAGPAPHLDPAGAWKGSWRALEELLADPSNPIASIGVSNFHRRDLEELEAFAAVRPQLLETSAWSLLYDPLLIEFCHKWGIHVVAHNLMEGVLYRASEAPFASHHLLSVANDLSLTIDAGKATTDPGTGVSAAQVVLAWLVQHSISVIPMTTDLSHLGENSAVALSRIPAMDDRQVRVVAESVEALISGDDLTEDAFVTVTFHARSKDVFLYWHDPEFGGEIEVARIDKGTSFEESSHPGHEFKIYDVEGGGMEFFRVAGNYGEHKHIEL</sequence>
<dbReference type="Gene3D" id="3.20.20.100">
    <property type="entry name" value="NADP-dependent oxidoreductase domain"/>
    <property type="match status" value="1"/>
</dbReference>
<dbReference type="PANTHER" id="PTHR43827">
    <property type="entry name" value="2,5-DIKETO-D-GLUCONIC ACID REDUCTASE"/>
    <property type="match status" value="1"/>
</dbReference>
<dbReference type="AlphaFoldDB" id="A0A448ZEE0"/>
<name>A0A448ZEE0_9STRA</name>
<dbReference type="InterPro" id="IPR023210">
    <property type="entry name" value="NADP_OxRdtase_dom"/>
</dbReference>
<dbReference type="EMBL" id="CAACVS010000280">
    <property type="protein sequence ID" value="VEU40395.1"/>
    <property type="molecule type" value="Genomic_DNA"/>
</dbReference>
<evidence type="ECO:0000259" key="2">
    <source>
        <dbReference type="Pfam" id="PF00248"/>
    </source>
</evidence>
<keyword evidence="4" id="KW-1185">Reference proteome</keyword>
<dbReference type="OrthoDB" id="416253at2759"/>
<feature type="domain" description="NADP-dependent oxidoreductase" evidence="2">
    <location>
        <begin position="113"/>
        <end position="399"/>
    </location>
</feature>
<reference evidence="3 4" key="1">
    <citation type="submission" date="2019-01" db="EMBL/GenBank/DDBJ databases">
        <authorList>
            <person name="Ferrante I. M."/>
        </authorList>
    </citation>
    <scope>NUCLEOTIDE SEQUENCE [LARGE SCALE GENOMIC DNA]</scope>
    <source>
        <strain evidence="3 4">B856</strain>
    </source>
</reference>
<evidence type="ECO:0000256" key="1">
    <source>
        <dbReference type="SAM" id="MobiDB-lite"/>
    </source>
</evidence>
<dbReference type="InterPro" id="IPR036812">
    <property type="entry name" value="NAD(P)_OxRdtase_dom_sf"/>
</dbReference>
<dbReference type="GO" id="GO:0016491">
    <property type="term" value="F:oxidoreductase activity"/>
    <property type="evidence" value="ECO:0007669"/>
    <property type="project" value="InterPro"/>
</dbReference>
<dbReference type="CDD" id="cd19071">
    <property type="entry name" value="AKR_AKR1-5-like"/>
    <property type="match status" value="1"/>
</dbReference>
<gene>
    <name evidence="3" type="ORF">PSNMU_V1.4_AUG-EV-PASAV3_0072910</name>
</gene>
<dbReference type="SUPFAM" id="SSF51430">
    <property type="entry name" value="NAD(P)-linked oxidoreductase"/>
    <property type="match status" value="1"/>
</dbReference>
<dbReference type="Proteomes" id="UP000291116">
    <property type="component" value="Unassembled WGS sequence"/>
</dbReference>
<feature type="region of interest" description="Disordered" evidence="1">
    <location>
        <begin position="42"/>
        <end position="77"/>
    </location>
</feature>
<dbReference type="PANTHER" id="PTHR43827:SF8">
    <property type="entry name" value="ALDO_KETO REDUCTASE FAMILY PROTEIN"/>
    <property type="match status" value="1"/>
</dbReference>